<dbReference type="InterPro" id="IPR003673">
    <property type="entry name" value="CoA-Trfase_fam_III"/>
</dbReference>
<evidence type="ECO:0000256" key="1">
    <source>
        <dbReference type="ARBA" id="ARBA00022679"/>
    </source>
</evidence>
<organism evidence="2 3">
    <name type="scientific">Oceanobacillus jeddahense</name>
    <dbReference type="NCBI Taxonomy" id="1462527"/>
    <lineage>
        <taxon>Bacteria</taxon>
        <taxon>Bacillati</taxon>
        <taxon>Bacillota</taxon>
        <taxon>Bacilli</taxon>
        <taxon>Bacillales</taxon>
        <taxon>Bacillaceae</taxon>
        <taxon>Oceanobacillus</taxon>
    </lineage>
</organism>
<dbReference type="RefSeq" id="WP_256707701.1">
    <property type="nucleotide sequence ID" value="NZ_CP101914.1"/>
</dbReference>
<dbReference type="EMBL" id="CP101914">
    <property type="protein sequence ID" value="UUI02467.1"/>
    <property type="molecule type" value="Genomic_DNA"/>
</dbReference>
<dbReference type="Gene3D" id="3.40.50.10540">
    <property type="entry name" value="Crotonobetainyl-coa:carnitine coa-transferase, domain 1"/>
    <property type="match status" value="1"/>
</dbReference>
<dbReference type="InterPro" id="IPR023606">
    <property type="entry name" value="CoA-Trfase_III_dom_1_sf"/>
</dbReference>
<dbReference type="PANTHER" id="PTHR48207">
    <property type="entry name" value="SUCCINATE--HYDROXYMETHYLGLUTARATE COA-TRANSFERASE"/>
    <property type="match status" value="1"/>
</dbReference>
<proteinExistence type="predicted"/>
<protein>
    <submittedName>
        <fullName evidence="2">CoA transferase</fullName>
    </submittedName>
</protein>
<dbReference type="Gene3D" id="3.30.1540.10">
    <property type="entry name" value="formyl-coa transferase, domain 3"/>
    <property type="match status" value="1"/>
</dbReference>
<dbReference type="GO" id="GO:0016740">
    <property type="term" value="F:transferase activity"/>
    <property type="evidence" value="ECO:0007669"/>
    <property type="project" value="UniProtKB-KW"/>
</dbReference>
<evidence type="ECO:0000313" key="3">
    <source>
        <dbReference type="Proteomes" id="UP001059773"/>
    </source>
</evidence>
<sequence length="392" mass="44033">MLPLEGIKVISLEQAVAAPFASRQLADLGARVIKIERPGSGDFARDYDETVNGMSSHFVWLNRSKESLTLNIKSDDGKKIFKELLSDADILIQNLAPGAVERLGFDNEELHAINDQLIICHISGYGSEGAYAKKKAYDLIIQADSGLLSITGTDDFPSKAGISVADIAAGMYAYSGVLSSLIKRSKTKKGTVLDISMLEALGEWMGYPMYYSVYGNKQPKRTGAEHATIYPYGPFPVKYDDMVFFAIQNEREWKNFCEHILEDLELATDERFNMNSKRVDNKEQLQPIIESALIKRSAEEVLSLLEENKIANAQLNTMKQFFEHPQLMKRNRWFDMETPVGPIKSLLPPVLQSKDELNLTPIPEIGEQSESILQELGWDGEQIEQLRNNHII</sequence>
<dbReference type="Pfam" id="PF02515">
    <property type="entry name" value="CoA_transf_3"/>
    <property type="match status" value="1"/>
</dbReference>
<keyword evidence="1 2" id="KW-0808">Transferase</keyword>
<accession>A0ABY5JUB3</accession>
<name>A0ABY5JUB3_9BACI</name>
<dbReference type="Proteomes" id="UP001059773">
    <property type="component" value="Chromosome"/>
</dbReference>
<dbReference type="PANTHER" id="PTHR48207:SF3">
    <property type="entry name" value="SUCCINATE--HYDROXYMETHYLGLUTARATE COA-TRANSFERASE"/>
    <property type="match status" value="1"/>
</dbReference>
<dbReference type="InterPro" id="IPR050483">
    <property type="entry name" value="CoA-transferase_III_domain"/>
</dbReference>
<evidence type="ECO:0000313" key="2">
    <source>
        <dbReference type="EMBL" id="UUI02467.1"/>
    </source>
</evidence>
<dbReference type="InterPro" id="IPR044855">
    <property type="entry name" value="CoA-Trfase_III_dom3_sf"/>
</dbReference>
<dbReference type="SUPFAM" id="SSF89796">
    <property type="entry name" value="CoA-transferase family III (CaiB/BaiF)"/>
    <property type="match status" value="1"/>
</dbReference>
<gene>
    <name evidence="2" type="ORF">NP439_20885</name>
</gene>
<reference evidence="2" key="1">
    <citation type="submission" date="2022-07" db="EMBL/GenBank/DDBJ databases">
        <title>FELIX.</title>
        <authorList>
            <person name="Wan K.H."/>
            <person name="Park S."/>
            <person name="Lawrence Q."/>
            <person name="Eichenberger J.P."/>
            <person name="Booth B.W."/>
            <person name="Piaggio A.J."/>
            <person name="Chandler J.C."/>
            <person name="Franklin A.B."/>
            <person name="Celniker S.E."/>
        </authorList>
    </citation>
    <scope>NUCLEOTIDE SEQUENCE</scope>
    <source>
        <strain evidence="2">QA-1986 374</strain>
    </source>
</reference>
<keyword evidence="3" id="KW-1185">Reference proteome</keyword>